<evidence type="ECO:0000313" key="3">
    <source>
        <dbReference type="EMBL" id="QBI56822.1"/>
    </source>
</evidence>
<keyword evidence="1" id="KW-0862">Zinc</keyword>
<dbReference type="AlphaFoldDB" id="A0A4V0ZKF7"/>
<proteinExistence type="predicted"/>
<dbReference type="Proteomes" id="UP000292235">
    <property type="component" value="Plasmid phiM2"/>
</dbReference>
<dbReference type="KEGG" id="strr:EKD16_25410"/>
<accession>A0A4V0ZKF7</accession>
<geneLocation type="plasmid" evidence="4">
    <name>phim2</name>
</geneLocation>
<dbReference type="InterPro" id="IPR007527">
    <property type="entry name" value="Znf_SWIM"/>
</dbReference>
<dbReference type="RefSeq" id="WP_165498696.1">
    <property type="nucleotide sequence ID" value="NZ_CP036456.1"/>
</dbReference>
<sequence length="127" mass="13662">MATSTAHTATCRRCHRPLTSARSIRLGYGKGCWAEIRAEKATLEGYKDHQIASATEAIEDGALVHYRDGIHLVVSADGTRTHRATAHHCTCQAGVRGTRCWHTAAVQILTAARLAPTAPARTFTLAA</sequence>
<evidence type="ECO:0000256" key="1">
    <source>
        <dbReference type="PROSITE-ProRule" id="PRU00325"/>
    </source>
</evidence>
<keyword evidence="4" id="KW-1185">Reference proteome</keyword>
<reference evidence="3 4" key="1">
    <citation type="submission" date="2019-02" db="EMBL/GenBank/DDBJ databases">
        <authorList>
            <person name="Khodamoradi S."/>
            <person name="Hahnke R.L."/>
            <person name="Kaempfer P."/>
            <person name="Schumann P."/>
            <person name="Rohde M."/>
            <person name="Steinert M."/>
            <person name="Luzhetskyy A."/>
            <person name="Wink J."/>
            <person name="Ruckert C."/>
        </authorList>
    </citation>
    <scope>NUCLEOTIDE SEQUENCE [LARGE SCALE GENOMIC DNA]</scope>
    <source>
        <strain evidence="3 4">M2</strain>
        <plasmid evidence="4">phim2</plasmid>
    </source>
</reference>
<gene>
    <name evidence="3" type="ORF">EKD16_25410</name>
</gene>
<keyword evidence="3" id="KW-0614">Plasmid</keyword>
<organism evidence="3 4">
    <name type="scientific">Streptomonospora litoralis</name>
    <dbReference type="NCBI Taxonomy" id="2498135"/>
    <lineage>
        <taxon>Bacteria</taxon>
        <taxon>Bacillati</taxon>
        <taxon>Actinomycetota</taxon>
        <taxon>Actinomycetes</taxon>
        <taxon>Streptosporangiales</taxon>
        <taxon>Nocardiopsidaceae</taxon>
        <taxon>Streptomonospora</taxon>
    </lineage>
</organism>
<dbReference type="PROSITE" id="PS50966">
    <property type="entry name" value="ZF_SWIM"/>
    <property type="match status" value="1"/>
</dbReference>
<dbReference type="InterPro" id="IPR046053">
    <property type="entry name" value="DUF6011"/>
</dbReference>
<evidence type="ECO:0000313" key="4">
    <source>
        <dbReference type="Proteomes" id="UP000292235"/>
    </source>
</evidence>
<name>A0A4V0ZKF7_9ACTN</name>
<keyword evidence="1" id="KW-0863">Zinc-finger</keyword>
<dbReference type="EMBL" id="CP036456">
    <property type="protein sequence ID" value="QBI56822.1"/>
    <property type="molecule type" value="Genomic_DNA"/>
</dbReference>
<keyword evidence="1" id="KW-0479">Metal-binding</keyword>
<dbReference type="Pfam" id="PF19474">
    <property type="entry name" value="DUF6011"/>
    <property type="match status" value="1"/>
</dbReference>
<dbReference type="GO" id="GO:0008270">
    <property type="term" value="F:zinc ion binding"/>
    <property type="evidence" value="ECO:0007669"/>
    <property type="project" value="UniProtKB-KW"/>
</dbReference>
<protein>
    <recommendedName>
        <fullName evidence="2">SWIM-type domain-containing protein</fullName>
    </recommendedName>
</protein>
<feature type="domain" description="SWIM-type" evidence="2">
    <location>
        <begin position="72"/>
        <end position="111"/>
    </location>
</feature>
<evidence type="ECO:0000259" key="2">
    <source>
        <dbReference type="PROSITE" id="PS50966"/>
    </source>
</evidence>